<dbReference type="Proteomes" id="UP000309340">
    <property type="component" value="Unassembled WGS sequence"/>
</dbReference>
<feature type="region of interest" description="Disordered" evidence="3">
    <location>
        <begin position="227"/>
        <end position="248"/>
    </location>
</feature>
<dbReference type="InterPro" id="IPR005627">
    <property type="entry name" value="CutC-like"/>
</dbReference>
<dbReference type="Pfam" id="PF03932">
    <property type="entry name" value="CutC"/>
    <property type="match status" value="1"/>
</dbReference>
<reference evidence="4 5" key="1">
    <citation type="submission" date="2017-03" db="EMBL/GenBank/DDBJ databases">
        <title>Genomes of endolithic fungi from Antarctica.</title>
        <authorList>
            <person name="Coleine C."/>
            <person name="Masonjones S."/>
            <person name="Stajich J.E."/>
        </authorList>
    </citation>
    <scope>NUCLEOTIDE SEQUENCE [LARGE SCALE GENOMIC DNA]</scope>
    <source>
        <strain evidence="4 5">CCFEE 5184</strain>
    </source>
</reference>
<proteinExistence type="inferred from homology"/>
<accession>A0A4V5NG96</accession>
<evidence type="ECO:0000256" key="3">
    <source>
        <dbReference type="SAM" id="MobiDB-lite"/>
    </source>
</evidence>
<sequence>MALLEVCCFTPESAILAYEAGADRIELCTDREAGGTTPPFEWLADVQRHVRIPVFVMIRPRGGDFTYSSLEFDQMKRDINASKPQANGYVFGILDGNRRVDVIRTADLVKAAAPLPCTFHKAFDETPDPLGALEDVLATGCSAILTSGGAPSALAGIETLEKLVRTAQKRLTIMPGGSVRASNISTIRALTGASIFHSSAVPRGATEPSASEIRELKALLREDIVQTPLPVKTPSPTASQSSGEDGLSSDMLMSAVSIGAAPADNRHHSF</sequence>
<comment type="similarity">
    <text evidence="1">Belongs to the CutC family.</text>
</comment>
<gene>
    <name evidence="4" type="ORF">B0A55_06829</name>
</gene>
<dbReference type="Gene3D" id="3.20.20.380">
    <property type="entry name" value="Copper homeostasis (CutC) domain"/>
    <property type="match status" value="1"/>
</dbReference>
<dbReference type="EMBL" id="NAJQ01000237">
    <property type="protein sequence ID" value="TKA74139.1"/>
    <property type="molecule type" value="Genomic_DNA"/>
</dbReference>
<name>A0A4V5NG96_9PEZI</name>
<organism evidence="4 5">
    <name type="scientific">Friedmanniomyces simplex</name>
    <dbReference type="NCBI Taxonomy" id="329884"/>
    <lineage>
        <taxon>Eukaryota</taxon>
        <taxon>Fungi</taxon>
        <taxon>Dikarya</taxon>
        <taxon>Ascomycota</taxon>
        <taxon>Pezizomycotina</taxon>
        <taxon>Dothideomycetes</taxon>
        <taxon>Dothideomycetidae</taxon>
        <taxon>Mycosphaerellales</taxon>
        <taxon>Teratosphaeriaceae</taxon>
        <taxon>Friedmanniomyces</taxon>
    </lineage>
</organism>
<evidence type="ECO:0000313" key="5">
    <source>
        <dbReference type="Proteomes" id="UP000309340"/>
    </source>
</evidence>
<feature type="compositionally biased region" description="Polar residues" evidence="3">
    <location>
        <begin position="234"/>
        <end position="243"/>
    </location>
</feature>
<dbReference type="AlphaFoldDB" id="A0A4V5NG96"/>
<evidence type="ECO:0000256" key="2">
    <source>
        <dbReference type="ARBA" id="ARBA00019014"/>
    </source>
</evidence>
<dbReference type="OrthoDB" id="7392499at2759"/>
<dbReference type="InterPro" id="IPR036822">
    <property type="entry name" value="CutC-like_dom_sf"/>
</dbReference>
<dbReference type="HAMAP" id="MF_00795">
    <property type="entry name" value="CutC"/>
    <property type="match status" value="1"/>
</dbReference>
<comment type="caution">
    <text evidence="4">The sequence shown here is derived from an EMBL/GenBank/DDBJ whole genome shotgun (WGS) entry which is preliminary data.</text>
</comment>
<evidence type="ECO:0000256" key="1">
    <source>
        <dbReference type="ARBA" id="ARBA00007768"/>
    </source>
</evidence>
<dbReference type="PANTHER" id="PTHR12598:SF0">
    <property type="entry name" value="COPPER HOMEOSTASIS PROTEIN CUTC HOMOLOG"/>
    <property type="match status" value="1"/>
</dbReference>
<dbReference type="SUPFAM" id="SSF110395">
    <property type="entry name" value="CutC-like"/>
    <property type="match status" value="1"/>
</dbReference>
<protein>
    <recommendedName>
        <fullName evidence="2">Copper homeostasis protein cutC homolog</fullName>
    </recommendedName>
</protein>
<dbReference type="STRING" id="329884.A0A4V5NG96"/>
<dbReference type="PANTHER" id="PTHR12598">
    <property type="entry name" value="COPPER HOMEOSTASIS PROTEIN CUTC"/>
    <property type="match status" value="1"/>
</dbReference>
<dbReference type="GO" id="GO:0005507">
    <property type="term" value="F:copper ion binding"/>
    <property type="evidence" value="ECO:0007669"/>
    <property type="project" value="TreeGrafter"/>
</dbReference>
<keyword evidence="5" id="KW-1185">Reference proteome</keyword>
<evidence type="ECO:0000313" key="4">
    <source>
        <dbReference type="EMBL" id="TKA74139.1"/>
    </source>
</evidence>